<keyword evidence="2" id="KW-1185">Reference proteome</keyword>
<comment type="caution">
    <text evidence="1">The sequence shown here is derived from an EMBL/GenBank/DDBJ whole genome shotgun (WGS) entry which is preliminary data.</text>
</comment>
<gene>
    <name evidence="1" type="ORF">GCM10022407_07200</name>
</gene>
<reference evidence="2" key="1">
    <citation type="journal article" date="2019" name="Int. J. Syst. Evol. Microbiol.">
        <title>The Global Catalogue of Microorganisms (GCM) 10K type strain sequencing project: providing services to taxonomists for standard genome sequencing and annotation.</title>
        <authorList>
            <consortium name="The Broad Institute Genomics Platform"/>
            <consortium name="The Broad Institute Genome Sequencing Center for Infectious Disease"/>
            <person name="Wu L."/>
            <person name="Ma J."/>
        </authorList>
    </citation>
    <scope>NUCLEOTIDE SEQUENCE [LARGE SCALE GENOMIC DNA]</scope>
    <source>
        <strain evidence="2">JCM 17217</strain>
    </source>
</reference>
<accession>A0ABP7PBS5</accession>
<sequence>MKTPVNIGQRRFSTKKETLIHYKGILNSYKFGQSLNDDDFVDLLALVNYEYQLTLNQLPQAEHTSERAEEQTQKTDNKDELLIADIIVSKAQFNTKCFEVIYNNNSSCYISYIMLINRRGYTPDLLFTTACRNCIHKDMMSVKQDYFKKHSIKGKVKGCNSKLRGGLFAATPKAPTSASTKVGIPEKRWCREVLNCTQSKVPGNEFSFQMGGISCRPPAAEYSFHNN</sequence>
<dbReference type="Proteomes" id="UP001501556">
    <property type="component" value="Unassembled WGS sequence"/>
</dbReference>
<evidence type="ECO:0000313" key="2">
    <source>
        <dbReference type="Proteomes" id="UP001501556"/>
    </source>
</evidence>
<dbReference type="RefSeq" id="WP_345121094.1">
    <property type="nucleotide sequence ID" value="NZ_BAABDI010000003.1"/>
</dbReference>
<evidence type="ECO:0000313" key="1">
    <source>
        <dbReference type="EMBL" id="GAA3963051.1"/>
    </source>
</evidence>
<protein>
    <submittedName>
        <fullName evidence="1">Uncharacterized protein</fullName>
    </submittedName>
</protein>
<organism evidence="1 2">
    <name type="scientific">Hymenobacter antarcticus</name>
    <dbReference type="NCBI Taxonomy" id="486270"/>
    <lineage>
        <taxon>Bacteria</taxon>
        <taxon>Pseudomonadati</taxon>
        <taxon>Bacteroidota</taxon>
        <taxon>Cytophagia</taxon>
        <taxon>Cytophagales</taxon>
        <taxon>Hymenobacteraceae</taxon>
        <taxon>Hymenobacter</taxon>
    </lineage>
</organism>
<name>A0ABP7PBS5_9BACT</name>
<proteinExistence type="predicted"/>
<dbReference type="Gene3D" id="3.10.450.40">
    <property type="match status" value="1"/>
</dbReference>
<dbReference type="EMBL" id="BAABDI010000003">
    <property type="protein sequence ID" value="GAA3963051.1"/>
    <property type="molecule type" value="Genomic_DNA"/>
</dbReference>